<feature type="domain" description="Azaphilone pigments biosynthesis cluster protein L N-terminal" evidence="2">
    <location>
        <begin position="96"/>
        <end position="237"/>
    </location>
</feature>
<feature type="region of interest" description="Disordered" evidence="1">
    <location>
        <begin position="369"/>
        <end position="557"/>
    </location>
</feature>
<feature type="compositionally biased region" description="Basic and acidic residues" evidence="1">
    <location>
        <begin position="431"/>
        <end position="441"/>
    </location>
</feature>
<feature type="compositionally biased region" description="Acidic residues" evidence="1">
    <location>
        <begin position="480"/>
        <end position="489"/>
    </location>
</feature>
<feature type="compositionally biased region" description="Basic and acidic residues" evidence="1">
    <location>
        <begin position="408"/>
        <end position="418"/>
    </location>
</feature>
<dbReference type="Pfam" id="PF22893">
    <property type="entry name" value="ULD_2"/>
    <property type="match status" value="1"/>
</dbReference>
<feature type="compositionally biased region" description="Basic and acidic residues" evidence="1">
    <location>
        <begin position="959"/>
        <end position="971"/>
    </location>
</feature>
<feature type="region of interest" description="Disordered" evidence="1">
    <location>
        <begin position="1122"/>
        <end position="1216"/>
    </location>
</feature>
<accession>U1HYV3</accession>
<evidence type="ECO:0000313" key="4">
    <source>
        <dbReference type="EMBL" id="ERF74694.1"/>
    </source>
</evidence>
<dbReference type="PANTHER" id="PTHR36167">
    <property type="entry name" value="C2H2 FINGER DOMAIN TRANSCRIPTION FACTOR (EUROFUNG)-RELATED"/>
    <property type="match status" value="1"/>
</dbReference>
<feature type="compositionally biased region" description="Polar residues" evidence="1">
    <location>
        <begin position="1071"/>
        <end position="1089"/>
    </location>
</feature>
<dbReference type="GeneID" id="19235885"/>
<feature type="compositionally biased region" description="Low complexity" evidence="1">
    <location>
        <begin position="808"/>
        <end position="819"/>
    </location>
</feature>
<reference evidence="5" key="1">
    <citation type="journal article" date="2014" name="BMC Genomics">
        <title>Genome characteristics reveal the impact of lichenization on lichen-forming fungus Endocarpon pusillum Hedwig (Verrucariales, Ascomycota).</title>
        <authorList>
            <person name="Wang Y.-Y."/>
            <person name="Liu B."/>
            <person name="Zhang X.-Y."/>
            <person name="Zhou Q.-M."/>
            <person name="Zhang T."/>
            <person name="Li H."/>
            <person name="Yu Y.-F."/>
            <person name="Zhang X.-L."/>
            <person name="Hao X.-Y."/>
            <person name="Wang M."/>
            <person name="Wang L."/>
            <person name="Wei J.-C."/>
        </authorList>
    </citation>
    <scope>NUCLEOTIDE SEQUENCE [LARGE SCALE GENOMIC DNA]</scope>
    <source>
        <strain evidence="5">Z07020 / HMAS-L-300199</strain>
    </source>
</reference>
<proteinExistence type="predicted"/>
<feature type="compositionally biased region" description="Pro residues" evidence="1">
    <location>
        <begin position="851"/>
        <end position="860"/>
    </location>
</feature>
<sequence length="1216" mass="133318">MESADQKSLHAQQPPSYPPAVIQAGYFAPPAPAPYPYAANLYLPAPSGYTSKISNVHAPFTSTPYSRTTLHEDVPTNSLNSLQLALDEVKHLSRMADPLSVVASVVAVASAAVQISQTLYKVADALGGTNSEVESIASEVEIFSDVLEDLREILDEAEDIITPKALKHANTLLSKCKDVFETIQQMLAPYKDADRISFWHSIQWAFRRERVKPMRCRLEALKTTLSVWLGTVRLARYRSSSLAIDSSSDRKDKKYLLDVEKSIVRNSTAMVRWQRAEAEARQPYNPYGQAYSAIAYTPTKPSKEIQWMSHLVPYTNDSKTEPRNQALQLEDVQLSPSIPRSISNIEVLKTVNVLLAKWTNLDVSAEDLPESRTATGKTGRSKRDVEKATGTGRLGRDAESSGVKKTKANKEQPREMLRTKKTQPLSVKGIDSGDRESKSEDDASIQTDGVAESIRKERVGDNATDTEDVQAFDPIIADASGDEASDDSAWEAISTGHLSRRETKARFVENRLEKREEGIGLETPSDFSSTNNAPPTASYTYPSVSQPSALNPQAGHAQTIASHSQVYTAGPQIEYAQKVASDSHPPDHTVPYGLVPQPQDPIPTSPWGNSYQITSPYSMLVSGPPPPEEPPPSKTLNGKEVLARVQEMLLKNKEENISREKAGLAQIAAANAAREKTYRKEMEAAVLRAHMNAERVIAESVARVQKEAEIKESDMENAVIHFKDAVGRRFIFPFKLCRTWRDMQTLVRQTFFHVETLKPYVVDGKYDLLDSDGAIILPQVWDSVIEPGRTIGMHLWSLPGQDNTQDEPASTASAPSTAPGPDPGVLSYLDGTPIPSPKPPNLNPLSESAFLPPPEAPQPSPAIAEEDSEAQSTPTRKRSKDRPRTLGTSGESSSDEGTESEYAGDSEVDGAESSVVPWQEALQRSSEKHAEEFQRTWDTITEAAKAEAVREILRKWLKENSGSKDQEEDHQIQTQAKDLIEQPKNNARPAIQQLQMQLPTSVSGSISANPYATEAPRSVLALGGRTQSKHDVANALETSPLSAAPSWLCSECHSPLPRGKQTEAPLPDIGSPQTPQSKPRKPTNAQSVIPQLPNDMSPPLNINKSIAERLDLLEKILQHQGNVRGQAKEEEEEEEERLAQLEKTVRQPGNGYAPAPALMTPPITEPELSQSYTPSSAKTPSKTGTVSTKERKGPSSRSLLRARLFGRAKSDSGAVH</sequence>
<dbReference type="RefSeq" id="XP_007799795.1">
    <property type="nucleotide sequence ID" value="XM_007801604.1"/>
</dbReference>
<dbReference type="PANTHER" id="PTHR36167:SF4">
    <property type="entry name" value="FUNGAL N-TERMINAL DOMAIN-CONTAINING PROTEIN"/>
    <property type="match status" value="1"/>
</dbReference>
<feature type="region of interest" description="Disordered" evidence="1">
    <location>
        <begin position="578"/>
        <end position="609"/>
    </location>
</feature>
<dbReference type="GO" id="GO:0006355">
    <property type="term" value="P:regulation of DNA-templated transcription"/>
    <property type="evidence" value="ECO:0007669"/>
    <property type="project" value="InterPro"/>
</dbReference>
<feature type="domain" description="Ubiquitin-like" evidence="3">
    <location>
        <begin position="717"/>
        <end position="797"/>
    </location>
</feature>
<organism evidence="4 5">
    <name type="scientific">Endocarpon pusillum (strain Z07020 / HMAS-L-300199)</name>
    <name type="common">Lichen-forming fungus</name>
    <dbReference type="NCBI Taxonomy" id="1263415"/>
    <lineage>
        <taxon>Eukaryota</taxon>
        <taxon>Fungi</taxon>
        <taxon>Dikarya</taxon>
        <taxon>Ascomycota</taxon>
        <taxon>Pezizomycotina</taxon>
        <taxon>Eurotiomycetes</taxon>
        <taxon>Chaetothyriomycetidae</taxon>
        <taxon>Verrucariales</taxon>
        <taxon>Verrucariaceae</taxon>
        <taxon>Endocarpon</taxon>
    </lineage>
</organism>
<dbReference type="Proteomes" id="UP000019373">
    <property type="component" value="Unassembled WGS sequence"/>
</dbReference>
<dbReference type="eggNOG" id="ENOG502RV2D">
    <property type="taxonomic scope" value="Eukaryota"/>
</dbReference>
<dbReference type="Pfam" id="PF17111">
    <property type="entry name" value="PigL_N"/>
    <property type="match status" value="1"/>
</dbReference>
<evidence type="ECO:0000259" key="3">
    <source>
        <dbReference type="Pfam" id="PF22893"/>
    </source>
</evidence>
<dbReference type="OrthoDB" id="3045089at2759"/>
<evidence type="ECO:0000259" key="2">
    <source>
        <dbReference type="Pfam" id="PF17111"/>
    </source>
</evidence>
<protein>
    <submittedName>
        <fullName evidence="4">Uncharacterized protein</fullName>
    </submittedName>
</protein>
<feature type="compositionally biased region" description="Polar residues" evidence="1">
    <location>
        <begin position="1167"/>
        <end position="1187"/>
    </location>
</feature>
<feature type="compositionally biased region" description="Polar residues" evidence="1">
    <location>
        <begin position="525"/>
        <end position="551"/>
    </location>
</feature>
<feature type="region of interest" description="Disordered" evidence="1">
    <location>
        <begin position="1054"/>
        <end position="1101"/>
    </location>
</feature>
<feature type="compositionally biased region" description="Basic and acidic residues" evidence="1">
    <location>
        <begin position="499"/>
        <end position="518"/>
    </location>
</feature>
<feature type="region of interest" description="Disordered" evidence="1">
    <location>
        <begin position="795"/>
        <end position="933"/>
    </location>
</feature>
<feature type="region of interest" description="Disordered" evidence="1">
    <location>
        <begin position="959"/>
        <end position="992"/>
    </location>
</feature>
<feature type="compositionally biased region" description="Acidic residues" evidence="1">
    <location>
        <begin position="893"/>
        <end position="910"/>
    </location>
</feature>
<dbReference type="AlphaFoldDB" id="U1HYV3"/>
<name>U1HYV3_ENDPU</name>
<dbReference type="InterPro" id="IPR054464">
    <property type="entry name" value="ULD_fung"/>
</dbReference>
<keyword evidence="5" id="KW-1185">Reference proteome</keyword>
<evidence type="ECO:0000313" key="5">
    <source>
        <dbReference type="Proteomes" id="UP000019373"/>
    </source>
</evidence>
<dbReference type="InterPro" id="IPR039327">
    <property type="entry name" value="CON7-like"/>
</dbReference>
<gene>
    <name evidence="4" type="ORF">EPUS_00824</name>
</gene>
<dbReference type="EMBL" id="KE720872">
    <property type="protein sequence ID" value="ERF74694.1"/>
    <property type="molecule type" value="Genomic_DNA"/>
</dbReference>
<evidence type="ECO:0000256" key="1">
    <source>
        <dbReference type="SAM" id="MobiDB-lite"/>
    </source>
</evidence>
<dbReference type="InterPro" id="IPR031348">
    <property type="entry name" value="PigL_N"/>
</dbReference>
<dbReference type="HOGENOM" id="CLU_269161_0_0_1"/>